<dbReference type="PROSITE" id="PS51456">
    <property type="entry name" value="MYOSIN_MOTOR"/>
    <property type="match status" value="1"/>
</dbReference>
<dbReference type="Pfam" id="PF06017">
    <property type="entry name" value="Myosin_TH1"/>
    <property type="match status" value="1"/>
</dbReference>
<reference evidence="10" key="1">
    <citation type="submission" date="2017-05" db="UniProtKB">
        <authorList>
            <consortium name="EnsemblMetazoa"/>
        </authorList>
    </citation>
    <scope>IDENTIFICATION</scope>
</reference>
<dbReference type="eggNOG" id="KOG0164">
    <property type="taxonomic scope" value="Eukaryota"/>
</dbReference>
<dbReference type="Gene3D" id="1.20.58.530">
    <property type="match status" value="1"/>
</dbReference>
<keyword evidence="3 7" id="KW-0067">ATP-binding</keyword>
<proteinExistence type="inferred from homology"/>
<dbReference type="Gene3D" id="3.40.850.10">
    <property type="entry name" value="Kinesin motor domain"/>
    <property type="match status" value="1"/>
</dbReference>
<dbReference type="Gene3D" id="1.10.10.820">
    <property type="match status" value="1"/>
</dbReference>
<protein>
    <recommendedName>
        <fullName evidence="11">Myosin motor domain-containing protein</fullName>
    </recommendedName>
</protein>
<dbReference type="FunFam" id="1.20.58.530:FF:000004">
    <property type="entry name" value="Unconventional myosin ID"/>
    <property type="match status" value="1"/>
</dbReference>
<evidence type="ECO:0000259" key="8">
    <source>
        <dbReference type="PROSITE" id="PS51456"/>
    </source>
</evidence>
<dbReference type="STRING" id="400682.A0A1X7VW81"/>
<dbReference type="GO" id="GO:0051015">
    <property type="term" value="F:actin filament binding"/>
    <property type="evidence" value="ECO:0007669"/>
    <property type="project" value="TreeGrafter"/>
</dbReference>
<dbReference type="GO" id="GO:0030048">
    <property type="term" value="P:actin filament-based movement"/>
    <property type="evidence" value="ECO:0007669"/>
    <property type="project" value="TreeGrafter"/>
</dbReference>
<keyword evidence="2 7" id="KW-0547">Nucleotide-binding</keyword>
<keyword evidence="6 7" id="KW-0009">Actin-binding</keyword>
<dbReference type="PANTHER" id="PTHR13140">
    <property type="entry name" value="MYOSIN"/>
    <property type="match status" value="1"/>
</dbReference>
<dbReference type="PROSITE" id="PS51757">
    <property type="entry name" value="TH1"/>
    <property type="match status" value="1"/>
</dbReference>
<evidence type="ECO:0000256" key="6">
    <source>
        <dbReference type="ARBA" id="ARBA00023203"/>
    </source>
</evidence>
<dbReference type="PROSITE" id="PS50096">
    <property type="entry name" value="IQ"/>
    <property type="match status" value="1"/>
</dbReference>
<evidence type="ECO:0000256" key="4">
    <source>
        <dbReference type="ARBA" id="ARBA00023123"/>
    </source>
</evidence>
<dbReference type="InterPro" id="IPR010926">
    <property type="entry name" value="Myosin_TH1"/>
</dbReference>
<dbReference type="Pfam" id="PF00063">
    <property type="entry name" value="Myosin_head"/>
    <property type="match status" value="1"/>
</dbReference>
<dbReference type="Gene3D" id="1.20.5.4820">
    <property type="match status" value="1"/>
</dbReference>
<dbReference type="AlphaFoldDB" id="A0A1X7VW81"/>
<evidence type="ECO:0000256" key="5">
    <source>
        <dbReference type="ARBA" id="ARBA00023175"/>
    </source>
</evidence>
<evidence type="ECO:0000256" key="3">
    <source>
        <dbReference type="ARBA" id="ARBA00022840"/>
    </source>
</evidence>
<dbReference type="SMART" id="SM00242">
    <property type="entry name" value="MYSc"/>
    <property type="match status" value="1"/>
</dbReference>
<name>A0A1X7VW81_AMPQE</name>
<feature type="region of interest" description="Actin-binding" evidence="7">
    <location>
        <begin position="574"/>
        <end position="596"/>
    </location>
</feature>
<dbReference type="PANTHER" id="PTHR13140:SF713">
    <property type="entry name" value="UNCONVENTIONAL MYOSIN ID"/>
    <property type="match status" value="1"/>
</dbReference>
<feature type="domain" description="TH1" evidence="9">
    <location>
        <begin position="804"/>
        <end position="953"/>
    </location>
</feature>
<evidence type="ECO:0000259" key="9">
    <source>
        <dbReference type="PROSITE" id="PS51757"/>
    </source>
</evidence>
<dbReference type="GO" id="GO:0005737">
    <property type="term" value="C:cytoplasm"/>
    <property type="evidence" value="ECO:0007669"/>
    <property type="project" value="TreeGrafter"/>
</dbReference>
<dbReference type="CDD" id="cd01378">
    <property type="entry name" value="MYSc_Myo1"/>
    <property type="match status" value="1"/>
</dbReference>
<dbReference type="eggNOG" id="KOG3932">
    <property type="taxonomic scope" value="Eukaryota"/>
</dbReference>
<dbReference type="GO" id="GO:0005524">
    <property type="term" value="F:ATP binding"/>
    <property type="evidence" value="ECO:0007669"/>
    <property type="project" value="UniProtKB-UniRule"/>
</dbReference>
<dbReference type="InterPro" id="IPR027417">
    <property type="entry name" value="P-loop_NTPase"/>
</dbReference>
<sequence length="953" mass="110096">MAGYNAEEVGKNDFVLLDDISMSTFMNNLQLRFKKGKIYTYIGEVVVSVNPYRPMNIYDRQYIQDYKGREMYEREPHIFALSDAVYRNMKRTGHNSCIVISGESGAGKTEASKIIMRYICEITNRSQRAEIERVTNMLIRSNQIMEAFGNAKTNRNDNSSRFGKYMDINFDFKGDPTGGHIENYLLEKSRVIHQQLGERNFHIFYQLISGAAPAQLTTLSLLKDPKCYHYINQGDAHKVDSLNDKKDFDNVRNALKILGLTVNEIETIWKLIASILHLGNLQFRDEDIDGVEGAVITSPDLVQTISSLLAVDPQNLEGALVSRVIASRMEVVSKRHSSDQAYYSRDAFAKAMYDRLFTWIVRYINDKLGVNITRKHDSTVIGVLDIYGFEIFDNNSFEQLCINYCNEKLQQLFIELVLKQEQEEYKREGIEWVHIEYFNNKIICDLVEQPHSGIIALLDEACFMVGTVTDKHFLHAMDEKYKSHEHYSSRQVNPTNKELQRDEQFLIKHYAGNVTYTITAFIDKNKDPVFQDFKRLLYNSKHAILRDMWPEGSQAVTEVTKRPKSTGTIFKESMIALVANLKTKDPFYVRCIKPNELKSPVAFNVERVRHQVSYLGLLENVRVRRAGFANRQPYERFVGRYKVLSPATWPSYNGSIQQATAAILDQLPKTKIFIRSPQTLTSLERRRLDAIPRIVVILQKYTRGFLVRNRIRKTNAKQVILTYFRRYKLRVFICSLVELFSNVRSLPDLGKSIVWPDPPPVLQQCVSFLKDIHGRWRAEFILRKVPVQDRPAVQLKCVAYDVLQNRRPNWGLQRKWHGNYLARPEENSRTAIFNTSLVHLQRSHGFEKVLYSCEVMKVNKRGRVQHRAILISDNHMFKLDPNKGFQRKKTPIPLQDVEGISVTPENNQGFIVHLHGGSDLLCYIIAPNGESRVPELCAVLYQTCKRLVSIIIT</sequence>
<dbReference type="OrthoDB" id="6108017at2759"/>
<evidence type="ECO:0000256" key="1">
    <source>
        <dbReference type="ARBA" id="ARBA00008314"/>
    </source>
</evidence>
<dbReference type="GO" id="GO:0006897">
    <property type="term" value="P:endocytosis"/>
    <property type="evidence" value="ECO:0007669"/>
    <property type="project" value="TreeGrafter"/>
</dbReference>
<evidence type="ECO:0008006" key="11">
    <source>
        <dbReference type="Google" id="ProtNLM"/>
    </source>
</evidence>
<dbReference type="SUPFAM" id="SSF52540">
    <property type="entry name" value="P-loop containing nucleoside triphosphate hydrolases"/>
    <property type="match status" value="1"/>
</dbReference>
<dbReference type="InParanoid" id="A0A1X7VW81"/>
<accession>A0A1X7VW81</accession>
<dbReference type="GO" id="GO:0016459">
    <property type="term" value="C:myosin complex"/>
    <property type="evidence" value="ECO:0007669"/>
    <property type="project" value="UniProtKB-KW"/>
</dbReference>
<keyword evidence="4 7" id="KW-0518">Myosin</keyword>
<dbReference type="PRINTS" id="PR00193">
    <property type="entry name" value="MYOSINHEAVY"/>
</dbReference>
<dbReference type="GO" id="GO:0005902">
    <property type="term" value="C:microvillus"/>
    <property type="evidence" value="ECO:0007669"/>
    <property type="project" value="TreeGrafter"/>
</dbReference>
<dbReference type="Gene3D" id="1.20.120.720">
    <property type="entry name" value="Myosin VI head, motor domain, U50 subdomain"/>
    <property type="match status" value="1"/>
</dbReference>
<dbReference type="FunCoup" id="A0A1X7VW81">
    <property type="interactions" value="23"/>
</dbReference>
<evidence type="ECO:0000256" key="2">
    <source>
        <dbReference type="ARBA" id="ARBA00022741"/>
    </source>
</evidence>
<dbReference type="InterPro" id="IPR036961">
    <property type="entry name" value="Kinesin_motor_dom_sf"/>
</dbReference>
<dbReference type="FunFam" id="1.10.10.820:FF:000001">
    <property type="entry name" value="Myosin heavy chain"/>
    <property type="match status" value="1"/>
</dbReference>
<feature type="domain" description="Myosin motor" evidence="8">
    <location>
        <begin position="9"/>
        <end position="688"/>
    </location>
</feature>
<dbReference type="GO" id="GO:0005886">
    <property type="term" value="C:plasma membrane"/>
    <property type="evidence" value="ECO:0007669"/>
    <property type="project" value="TreeGrafter"/>
</dbReference>
<dbReference type="GO" id="GO:0007015">
    <property type="term" value="P:actin filament organization"/>
    <property type="evidence" value="ECO:0007669"/>
    <property type="project" value="TreeGrafter"/>
</dbReference>
<comment type="similarity">
    <text evidence="1 7">Belongs to the TRAFAC class myosin-kinesin ATPase superfamily. Myosin family.</text>
</comment>
<dbReference type="EnsemblMetazoa" id="Aqu2.1.43663_001">
    <property type="protein sequence ID" value="Aqu2.1.43663_001"/>
    <property type="gene ID" value="Aqu2.1.43663"/>
</dbReference>
<dbReference type="InterPro" id="IPR036072">
    <property type="entry name" value="MYSc_Myo1"/>
</dbReference>
<evidence type="ECO:0000256" key="7">
    <source>
        <dbReference type="PROSITE-ProRule" id="PRU00782"/>
    </source>
</evidence>
<organism evidence="10">
    <name type="scientific">Amphimedon queenslandica</name>
    <name type="common">Sponge</name>
    <dbReference type="NCBI Taxonomy" id="400682"/>
    <lineage>
        <taxon>Eukaryota</taxon>
        <taxon>Metazoa</taxon>
        <taxon>Porifera</taxon>
        <taxon>Demospongiae</taxon>
        <taxon>Heteroscleromorpha</taxon>
        <taxon>Haplosclerida</taxon>
        <taxon>Niphatidae</taxon>
        <taxon>Amphimedon</taxon>
    </lineage>
</organism>
<dbReference type="InterPro" id="IPR001609">
    <property type="entry name" value="Myosin_head_motor_dom-like"/>
</dbReference>
<keyword evidence="5 7" id="KW-0505">Motor protein</keyword>
<dbReference type="GO" id="GO:0000146">
    <property type="term" value="F:microfilament motor activity"/>
    <property type="evidence" value="ECO:0007669"/>
    <property type="project" value="TreeGrafter"/>
</dbReference>
<feature type="binding site" evidence="7">
    <location>
        <begin position="102"/>
        <end position="109"/>
    </location>
    <ligand>
        <name>ATP</name>
        <dbReference type="ChEBI" id="CHEBI:30616"/>
    </ligand>
</feature>
<evidence type="ECO:0000313" key="10">
    <source>
        <dbReference type="EnsemblMetazoa" id="Aqu2.1.43663_001"/>
    </source>
</evidence>